<protein>
    <submittedName>
        <fullName evidence="3">Uncharacterized protein</fullName>
    </submittedName>
</protein>
<reference evidence="5 6" key="2">
    <citation type="submission" date="2015-03" db="EMBL/GenBank/DDBJ databases">
        <authorList>
            <consortium name="Pathogen Informatics"/>
        </authorList>
    </citation>
    <scope>NUCLEOTIDE SEQUENCE [LARGE SCALE GENOMIC DNA]</scope>
    <source>
        <strain evidence="2 7">C09601061</strain>
        <strain evidence="3 6">D00501624</strain>
        <strain evidence="5">N09902308</strain>
    </source>
</reference>
<dbReference type="AlphaFoldDB" id="A0A655E957"/>
<gene>
    <name evidence="2" type="ORF">ERS007657_02560</name>
    <name evidence="3" type="ORF">ERS007661_01628</name>
    <name evidence="4" type="ORF">ERS007739_02033</name>
</gene>
<evidence type="ECO:0000313" key="4">
    <source>
        <dbReference type="EMBL" id="COY03255.1"/>
    </source>
</evidence>
<evidence type="ECO:0000313" key="5">
    <source>
        <dbReference type="Proteomes" id="UP000039021"/>
    </source>
</evidence>
<dbReference type="Proteomes" id="UP000039217">
    <property type="component" value="Unassembled WGS sequence"/>
</dbReference>
<evidence type="ECO:0000313" key="7">
    <source>
        <dbReference type="Proteomes" id="UP000046680"/>
    </source>
</evidence>
<sequence length="125" mass="13596">MIRTLGTADQPAVAGVHPAFIQANLGTVFDLFENLRSGLVDQRDTVGDQHLWTEVRIAARDRRRCVYHGGDLRFHQCIGGDAVQIQDVENHNVAGTDPTQQSVDIPVDPGDADQARPGGVTGQKR</sequence>
<organism evidence="3 6">
    <name type="scientific">Mycobacterium tuberculosis</name>
    <dbReference type="NCBI Taxonomy" id="1773"/>
    <lineage>
        <taxon>Bacteria</taxon>
        <taxon>Bacillati</taxon>
        <taxon>Actinomycetota</taxon>
        <taxon>Actinomycetes</taxon>
        <taxon>Mycobacteriales</taxon>
        <taxon>Mycobacteriaceae</taxon>
        <taxon>Mycobacterium</taxon>
        <taxon>Mycobacterium tuberculosis complex</taxon>
    </lineage>
</organism>
<feature type="region of interest" description="Disordered" evidence="1">
    <location>
        <begin position="90"/>
        <end position="125"/>
    </location>
</feature>
<evidence type="ECO:0000313" key="3">
    <source>
        <dbReference type="EMBL" id="CNV08747.1"/>
    </source>
</evidence>
<dbReference type="EMBL" id="CSBK01000871">
    <property type="protein sequence ID" value="COY03255.1"/>
    <property type="molecule type" value="Genomic_DNA"/>
</dbReference>
<evidence type="ECO:0000313" key="6">
    <source>
        <dbReference type="Proteomes" id="UP000039217"/>
    </source>
</evidence>
<dbReference type="Proteomes" id="UP000046680">
    <property type="component" value="Unassembled WGS sequence"/>
</dbReference>
<evidence type="ECO:0000256" key="1">
    <source>
        <dbReference type="SAM" id="MobiDB-lite"/>
    </source>
</evidence>
<accession>A0A655E957</accession>
<evidence type="ECO:0000313" key="2">
    <source>
        <dbReference type="EMBL" id="CFR87008.1"/>
    </source>
</evidence>
<proteinExistence type="predicted"/>
<reference evidence="4" key="1">
    <citation type="submission" date="2015-03" db="EMBL/GenBank/DDBJ databases">
        <authorList>
            <consortium name="Pathogen Informatics"/>
            <person name="Murphy D."/>
        </authorList>
    </citation>
    <scope>NUCLEOTIDE SEQUENCE</scope>
    <source>
        <strain evidence="4">N09902308</strain>
    </source>
</reference>
<dbReference type="EMBL" id="CQQC01000472">
    <property type="protein sequence ID" value="CNV08747.1"/>
    <property type="molecule type" value="Genomic_DNA"/>
</dbReference>
<dbReference type="EMBL" id="CGCX01001009">
    <property type="protein sequence ID" value="CFR87008.1"/>
    <property type="molecule type" value="Genomic_DNA"/>
</dbReference>
<name>A0A655E957_MYCTX</name>
<dbReference type="Proteomes" id="UP000039021">
    <property type="component" value="Unassembled WGS sequence"/>
</dbReference>